<feature type="domain" description="DUF4326" evidence="1">
    <location>
        <begin position="4"/>
        <end position="54"/>
    </location>
</feature>
<reference evidence="2 3" key="1">
    <citation type="submission" date="2018-02" db="EMBL/GenBank/DDBJ databases">
        <title>Complete Genome Sequences of Erwinia amylovora Phages vB_EamP-S2 and vB_EamM-Bue1.</title>
        <authorList>
            <person name="Knecht L.E."/>
        </authorList>
    </citation>
    <scope>NUCLEOTIDE SEQUENCE [LARGE SCALE GENOMIC DNA]</scope>
</reference>
<evidence type="ECO:0000313" key="2">
    <source>
        <dbReference type="EMBL" id="AVO22922.1"/>
    </source>
</evidence>
<proteinExistence type="predicted"/>
<dbReference type="InterPro" id="IPR025475">
    <property type="entry name" value="DUF4326"/>
</dbReference>
<protein>
    <recommendedName>
        <fullName evidence="1">DUF4326 domain-containing protein</fullName>
    </recommendedName>
</protein>
<evidence type="ECO:0000313" key="3">
    <source>
        <dbReference type="Proteomes" id="UP000242372"/>
    </source>
</evidence>
<keyword evidence="3" id="KW-1185">Reference proteome</keyword>
<accession>A0A2P1JUA6</accession>
<dbReference type="RefSeq" id="YP_009837681.1">
    <property type="nucleotide sequence ID" value="NC_048702.1"/>
</dbReference>
<dbReference type="KEGG" id="vg:55607874"/>
<evidence type="ECO:0000259" key="1">
    <source>
        <dbReference type="Pfam" id="PF14216"/>
    </source>
</evidence>
<dbReference type="Proteomes" id="UP000242372">
    <property type="component" value="Segment"/>
</dbReference>
<dbReference type="GeneID" id="55607874"/>
<name>A0A2P1JUA6_9CAUD</name>
<dbReference type="EMBL" id="MG973030">
    <property type="protein sequence ID" value="AVO22922.1"/>
    <property type="molecule type" value="Genomic_DNA"/>
</dbReference>
<organism evidence="2 3">
    <name type="scientific">Erwinia phage vB_EamM-Bue1</name>
    <dbReference type="NCBI Taxonomy" id="2099338"/>
    <lineage>
        <taxon>Viruses</taxon>
        <taxon>Duplodnaviria</taxon>
        <taxon>Heunggongvirae</taxon>
        <taxon>Uroviricota</taxon>
        <taxon>Caudoviricetes</taxon>
        <taxon>Pantevenvirales</taxon>
        <taxon>Ackermannviridae</taxon>
        <taxon>Nezavisimistyvirus</taxon>
        <taxon>Nezavisimistyvirus bue1</taxon>
    </lineage>
</organism>
<sequence>MEEYGRTGSIAKYEEHVIQNLRTGIWTEDDLLELDGKILGCWCSPKACHGDVLIMIIKRIKNYRRLGWSYTKQLQK</sequence>
<dbReference type="Pfam" id="PF14216">
    <property type="entry name" value="DUF4326"/>
    <property type="match status" value="1"/>
</dbReference>